<sequence>MKRSKSDAFPTSEIRSIISEIVQSTLPEKERLIHFEKLYPDFLKHHALLCTMACKGNFDMGHFEYMMQMRDKINNKEETEESASVKVGQVLFNQYVEPVIKE</sequence>
<name>A0A6C0KU62_9ZZZZ</name>
<accession>A0A6C0KU62</accession>
<organism evidence="1">
    <name type="scientific">viral metagenome</name>
    <dbReference type="NCBI Taxonomy" id="1070528"/>
    <lineage>
        <taxon>unclassified sequences</taxon>
        <taxon>metagenomes</taxon>
        <taxon>organismal metagenomes</taxon>
    </lineage>
</organism>
<dbReference type="EMBL" id="MN740980">
    <property type="protein sequence ID" value="QHU21139.1"/>
    <property type="molecule type" value="Genomic_DNA"/>
</dbReference>
<evidence type="ECO:0000313" key="1">
    <source>
        <dbReference type="EMBL" id="QHU21139.1"/>
    </source>
</evidence>
<proteinExistence type="predicted"/>
<dbReference type="AlphaFoldDB" id="A0A6C0KU62"/>
<protein>
    <submittedName>
        <fullName evidence="1">Uncharacterized protein</fullName>
    </submittedName>
</protein>
<reference evidence="1" key="1">
    <citation type="journal article" date="2020" name="Nature">
        <title>Giant virus diversity and host interactions through global metagenomics.</title>
        <authorList>
            <person name="Schulz F."/>
            <person name="Roux S."/>
            <person name="Paez-Espino D."/>
            <person name="Jungbluth S."/>
            <person name="Walsh D.A."/>
            <person name="Denef V.J."/>
            <person name="McMahon K.D."/>
            <person name="Konstantinidis K.T."/>
            <person name="Eloe-Fadrosh E.A."/>
            <person name="Kyrpides N.C."/>
            <person name="Woyke T."/>
        </authorList>
    </citation>
    <scope>NUCLEOTIDE SEQUENCE</scope>
    <source>
        <strain evidence="1">GVMAG-S-3300013094-100</strain>
    </source>
</reference>